<keyword evidence="6" id="KW-1185">Reference proteome</keyword>
<organism evidence="5 6">
    <name type="scientific">Actinomadura barringtoniae</name>
    <dbReference type="NCBI Taxonomy" id="1427535"/>
    <lineage>
        <taxon>Bacteria</taxon>
        <taxon>Bacillati</taxon>
        <taxon>Actinomycetota</taxon>
        <taxon>Actinomycetes</taxon>
        <taxon>Streptosporangiales</taxon>
        <taxon>Thermomonosporaceae</taxon>
        <taxon>Actinomadura</taxon>
    </lineage>
</organism>
<name>A0A939T346_9ACTN</name>
<accession>A0A939T346</accession>
<evidence type="ECO:0000256" key="3">
    <source>
        <dbReference type="ARBA" id="ARBA00023163"/>
    </source>
</evidence>
<keyword evidence="2" id="KW-0238">DNA-binding</keyword>
<dbReference type="PROSITE" id="PS00622">
    <property type="entry name" value="HTH_LUXR_1"/>
    <property type="match status" value="1"/>
</dbReference>
<dbReference type="SMART" id="SM00421">
    <property type="entry name" value="HTH_LUXR"/>
    <property type="match status" value="1"/>
</dbReference>
<proteinExistence type="predicted"/>
<evidence type="ECO:0000259" key="4">
    <source>
        <dbReference type="PROSITE" id="PS50043"/>
    </source>
</evidence>
<dbReference type="PANTHER" id="PTHR44688">
    <property type="entry name" value="DNA-BINDING TRANSCRIPTIONAL ACTIVATOR DEVR_DOSR"/>
    <property type="match status" value="1"/>
</dbReference>
<dbReference type="InterPro" id="IPR000792">
    <property type="entry name" value="Tscrpt_reg_LuxR_C"/>
</dbReference>
<feature type="domain" description="HTH luxR-type" evidence="4">
    <location>
        <begin position="65"/>
        <end position="130"/>
    </location>
</feature>
<evidence type="ECO:0000313" key="6">
    <source>
        <dbReference type="Proteomes" id="UP000669179"/>
    </source>
</evidence>
<comment type="caution">
    <text evidence="5">The sequence shown here is derived from an EMBL/GenBank/DDBJ whole genome shotgun (WGS) entry which is preliminary data.</text>
</comment>
<evidence type="ECO:0000256" key="2">
    <source>
        <dbReference type="ARBA" id="ARBA00023125"/>
    </source>
</evidence>
<dbReference type="AlphaFoldDB" id="A0A939T346"/>
<protein>
    <submittedName>
        <fullName evidence="5">Response regulator transcription factor</fullName>
    </submittedName>
</protein>
<dbReference type="InterPro" id="IPR016032">
    <property type="entry name" value="Sig_transdc_resp-reg_C-effctor"/>
</dbReference>
<keyword evidence="3" id="KW-0804">Transcription</keyword>
<dbReference type="GO" id="GO:0003677">
    <property type="term" value="F:DNA binding"/>
    <property type="evidence" value="ECO:0007669"/>
    <property type="project" value="UniProtKB-KW"/>
</dbReference>
<dbReference type="EMBL" id="JAGEOJ010000001">
    <property type="protein sequence ID" value="MBO2446139.1"/>
    <property type="molecule type" value="Genomic_DNA"/>
</dbReference>
<dbReference type="PRINTS" id="PR00038">
    <property type="entry name" value="HTHLUXR"/>
</dbReference>
<gene>
    <name evidence="5" type="ORF">J4573_03490</name>
</gene>
<dbReference type="Proteomes" id="UP000669179">
    <property type="component" value="Unassembled WGS sequence"/>
</dbReference>
<evidence type="ECO:0000313" key="5">
    <source>
        <dbReference type="EMBL" id="MBO2446139.1"/>
    </source>
</evidence>
<dbReference type="PROSITE" id="PS50043">
    <property type="entry name" value="HTH_LUXR_2"/>
    <property type="match status" value="1"/>
</dbReference>
<keyword evidence="1" id="KW-0805">Transcription regulation</keyword>
<dbReference type="Pfam" id="PF00196">
    <property type="entry name" value="GerE"/>
    <property type="match status" value="1"/>
</dbReference>
<reference evidence="5" key="1">
    <citation type="submission" date="2021-03" db="EMBL/GenBank/DDBJ databases">
        <authorList>
            <person name="Kanchanasin P."/>
            <person name="Saeng-In P."/>
            <person name="Phongsopitanun W."/>
            <person name="Yuki M."/>
            <person name="Kudo T."/>
            <person name="Ohkuma M."/>
            <person name="Tanasupawat S."/>
        </authorList>
    </citation>
    <scope>NUCLEOTIDE SEQUENCE</scope>
    <source>
        <strain evidence="5">GKU 128</strain>
    </source>
</reference>
<dbReference type="Gene3D" id="1.10.10.10">
    <property type="entry name" value="Winged helix-like DNA-binding domain superfamily/Winged helix DNA-binding domain"/>
    <property type="match status" value="1"/>
</dbReference>
<dbReference type="InterPro" id="IPR036388">
    <property type="entry name" value="WH-like_DNA-bd_sf"/>
</dbReference>
<evidence type="ECO:0000256" key="1">
    <source>
        <dbReference type="ARBA" id="ARBA00023015"/>
    </source>
</evidence>
<dbReference type="CDD" id="cd06170">
    <property type="entry name" value="LuxR_C_like"/>
    <property type="match status" value="1"/>
</dbReference>
<dbReference type="PANTHER" id="PTHR44688:SF16">
    <property type="entry name" value="DNA-BINDING TRANSCRIPTIONAL ACTIVATOR DEVR_DOSR"/>
    <property type="match status" value="1"/>
</dbReference>
<sequence>MNTMQVPQERPDVAERSRAMAATVHVLAREADHHLTRLHQILQHLESLSEDVPGAPPSPVATDLAPDCRSKLTNRERQVLELLVRGSSNRRIARALNISEPTVKNHLHSVFQKLDVADRTQAIAKVLGAPRPAPVPLRPIAPNYSRPT</sequence>
<dbReference type="SUPFAM" id="SSF46894">
    <property type="entry name" value="C-terminal effector domain of the bipartite response regulators"/>
    <property type="match status" value="1"/>
</dbReference>
<dbReference type="GO" id="GO:0006355">
    <property type="term" value="P:regulation of DNA-templated transcription"/>
    <property type="evidence" value="ECO:0007669"/>
    <property type="project" value="InterPro"/>
</dbReference>